<accession>A0AAD3SDH4</accession>
<keyword evidence="2" id="KW-1185">Reference proteome</keyword>
<reference evidence="1" key="1">
    <citation type="submission" date="2023-05" db="EMBL/GenBank/DDBJ databases">
        <title>Nepenthes gracilis genome sequencing.</title>
        <authorList>
            <person name="Fukushima K."/>
        </authorList>
    </citation>
    <scope>NUCLEOTIDE SEQUENCE</scope>
    <source>
        <strain evidence="1">SING2019-196</strain>
    </source>
</reference>
<sequence length="187" mass="20642">MSIFPNQAVGKHSVGFLNGTPVNDGPNCTWSSQVMAGKTNWGHGLFAGVQYGAMITPEQAQELRLMGLMPQQPSQFLFGVPVSNKQTANSFLHAHLDQPQMHQAPVRSSSLPGNQHALFSELVSVREGTTIPRPGFENKCSFQHGFDHDSSELVNFEIFNELQPRSSAPSELRTFHQRENPIAMSKI</sequence>
<protein>
    <submittedName>
        <fullName evidence="1">Uncharacterized protein</fullName>
    </submittedName>
</protein>
<proteinExistence type="predicted"/>
<dbReference type="PANTHER" id="PTHR31267">
    <property type="entry name" value="DENTIN SIALOPHOSPHOPROTEIN-LIKE PROTEIN"/>
    <property type="match status" value="1"/>
</dbReference>
<name>A0AAD3SDH4_NEPGR</name>
<dbReference type="EMBL" id="BSYO01000008">
    <property type="protein sequence ID" value="GMH08659.1"/>
    <property type="molecule type" value="Genomic_DNA"/>
</dbReference>
<evidence type="ECO:0000313" key="2">
    <source>
        <dbReference type="Proteomes" id="UP001279734"/>
    </source>
</evidence>
<dbReference type="PANTHER" id="PTHR31267:SF2">
    <property type="entry name" value="EXPRESSED PROTEIN"/>
    <property type="match status" value="1"/>
</dbReference>
<gene>
    <name evidence="1" type="ORF">Nepgr_010499</name>
</gene>
<dbReference type="Proteomes" id="UP001279734">
    <property type="component" value="Unassembled WGS sequence"/>
</dbReference>
<dbReference type="AlphaFoldDB" id="A0AAD3SDH4"/>
<evidence type="ECO:0000313" key="1">
    <source>
        <dbReference type="EMBL" id="GMH08659.1"/>
    </source>
</evidence>
<comment type="caution">
    <text evidence="1">The sequence shown here is derived from an EMBL/GenBank/DDBJ whole genome shotgun (WGS) entry which is preliminary data.</text>
</comment>
<organism evidence="1 2">
    <name type="scientific">Nepenthes gracilis</name>
    <name type="common">Slender pitcher plant</name>
    <dbReference type="NCBI Taxonomy" id="150966"/>
    <lineage>
        <taxon>Eukaryota</taxon>
        <taxon>Viridiplantae</taxon>
        <taxon>Streptophyta</taxon>
        <taxon>Embryophyta</taxon>
        <taxon>Tracheophyta</taxon>
        <taxon>Spermatophyta</taxon>
        <taxon>Magnoliopsida</taxon>
        <taxon>eudicotyledons</taxon>
        <taxon>Gunneridae</taxon>
        <taxon>Pentapetalae</taxon>
        <taxon>Caryophyllales</taxon>
        <taxon>Nepenthaceae</taxon>
        <taxon>Nepenthes</taxon>
    </lineage>
</organism>